<evidence type="ECO:0000256" key="3">
    <source>
        <dbReference type="ARBA" id="ARBA00023012"/>
    </source>
</evidence>
<dbReference type="InterPro" id="IPR003594">
    <property type="entry name" value="HATPase_dom"/>
</dbReference>
<keyword evidence="3" id="KW-0902">Two-component regulatory system</keyword>
<name>A0A1H8Y2Y3_9PSEU</name>
<dbReference type="SUPFAM" id="SSF55874">
    <property type="entry name" value="ATPase domain of HSP90 chaperone/DNA topoisomerase II/histidine kinase"/>
    <property type="match status" value="1"/>
</dbReference>
<dbReference type="Proteomes" id="UP000198582">
    <property type="component" value="Unassembled WGS sequence"/>
</dbReference>
<dbReference type="EMBL" id="FOEF01000010">
    <property type="protein sequence ID" value="SEP46422.1"/>
    <property type="molecule type" value="Genomic_DNA"/>
</dbReference>
<dbReference type="PANTHER" id="PTHR24421:SF61">
    <property type="entry name" value="OXYGEN SENSOR HISTIDINE KINASE NREB"/>
    <property type="match status" value="1"/>
</dbReference>
<evidence type="ECO:0000256" key="2">
    <source>
        <dbReference type="ARBA" id="ARBA00022777"/>
    </source>
</evidence>
<dbReference type="CDD" id="cd16917">
    <property type="entry name" value="HATPase_UhpB-NarQ-NarX-like"/>
    <property type="match status" value="1"/>
</dbReference>
<sequence>MSVAIAAAAVLVLLGGAAWFALGVGERRGRAAERERHRRAVHDTVLQVMEALALPAPADVVDPVGSLDRVRRTAREHALRLRLSLDNLSSPDDPAGLVPRLRALTAELAADGLAAEVVELSALGDLPEATVDTLHGAAREALRNTLKHSGTRRAVVSVEAGRDGVSVTIRDHGTGFRPENRRRGFGIEHSIVGRLTEIGGDATIDSAPGEGTRVRLRAPLALRLPVG</sequence>
<proteinExistence type="predicted"/>
<dbReference type="Pfam" id="PF02518">
    <property type="entry name" value="HATPase_c"/>
    <property type="match status" value="1"/>
</dbReference>
<dbReference type="GO" id="GO:0000160">
    <property type="term" value="P:phosphorelay signal transduction system"/>
    <property type="evidence" value="ECO:0007669"/>
    <property type="project" value="UniProtKB-KW"/>
</dbReference>
<organism evidence="5 6">
    <name type="scientific">Amycolatopsis saalfeldensis</name>
    <dbReference type="NCBI Taxonomy" id="394193"/>
    <lineage>
        <taxon>Bacteria</taxon>
        <taxon>Bacillati</taxon>
        <taxon>Actinomycetota</taxon>
        <taxon>Actinomycetes</taxon>
        <taxon>Pseudonocardiales</taxon>
        <taxon>Pseudonocardiaceae</taxon>
        <taxon>Amycolatopsis</taxon>
    </lineage>
</organism>
<dbReference type="STRING" id="394193.SAMN04489732_110254"/>
<dbReference type="RefSeq" id="WP_245787449.1">
    <property type="nucleotide sequence ID" value="NZ_FOEF01000010.1"/>
</dbReference>
<keyword evidence="2 5" id="KW-0418">Kinase</keyword>
<keyword evidence="6" id="KW-1185">Reference proteome</keyword>
<dbReference type="Gene3D" id="3.30.565.10">
    <property type="entry name" value="Histidine kinase-like ATPase, C-terminal domain"/>
    <property type="match status" value="1"/>
</dbReference>
<dbReference type="InterPro" id="IPR036890">
    <property type="entry name" value="HATPase_C_sf"/>
</dbReference>
<evidence type="ECO:0000313" key="6">
    <source>
        <dbReference type="Proteomes" id="UP000198582"/>
    </source>
</evidence>
<protein>
    <submittedName>
        <fullName evidence="5">Histidine kinase-, DNA gyrase B-, and HSP90-like ATPase</fullName>
    </submittedName>
</protein>
<feature type="domain" description="Histidine kinase/HSP90-like ATPase" evidence="4">
    <location>
        <begin position="132"/>
        <end position="221"/>
    </location>
</feature>
<dbReference type="AlphaFoldDB" id="A0A1H8Y2Y3"/>
<keyword evidence="1" id="KW-0808">Transferase</keyword>
<reference evidence="5 6" key="1">
    <citation type="submission" date="2016-10" db="EMBL/GenBank/DDBJ databases">
        <authorList>
            <person name="de Groot N.N."/>
        </authorList>
    </citation>
    <scope>NUCLEOTIDE SEQUENCE [LARGE SCALE GENOMIC DNA]</scope>
    <source>
        <strain evidence="5 6">DSM 44993</strain>
    </source>
</reference>
<dbReference type="PANTHER" id="PTHR24421">
    <property type="entry name" value="NITRATE/NITRITE SENSOR PROTEIN NARX-RELATED"/>
    <property type="match status" value="1"/>
</dbReference>
<evidence type="ECO:0000313" key="5">
    <source>
        <dbReference type="EMBL" id="SEP46422.1"/>
    </source>
</evidence>
<evidence type="ECO:0000259" key="4">
    <source>
        <dbReference type="Pfam" id="PF02518"/>
    </source>
</evidence>
<gene>
    <name evidence="5" type="ORF">SAMN04489732_110254</name>
</gene>
<accession>A0A1H8Y2Y3</accession>
<dbReference type="GO" id="GO:0016301">
    <property type="term" value="F:kinase activity"/>
    <property type="evidence" value="ECO:0007669"/>
    <property type="project" value="UniProtKB-KW"/>
</dbReference>
<dbReference type="InterPro" id="IPR050482">
    <property type="entry name" value="Sensor_HK_TwoCompSys"/>
</dbReference>
<evidence type="ECO:0000256" key="1">
    <source>
        <dbReference type="ARBA" id="ARBA00022679"/>
    </source>
</evidence>